<feature type="compositionally biased region" description="Low complexity" evidence="1">
    <location>
        <begin position="72"/>
        <end position="91"/>
    </location>
</feature>
<dbReference type="InterPro" id="IPR017517">
    <property type="entry name" value="Maleyloyr_isom"/>
</dbReference>
<proteinExistence type="predicted"/>
<evidence type="ECO:0000259" key="2">
    <source>
        <dbReference type="Pfam" id="PF11716"/>
    </source>
</evidence>
<reference evidence="4" key="1">
    <citation type="journal article" date="2019" name="Int. J. Syst. Evol. Microbiol.">
        <title>The Global Catalogue of Microorganisms (GCM) 10K type strain sequencing project: providing services to taxonomists for standard genome sequencing and annotation.</title>
        <authorList>
            <consortium name="The Broad Institute Genomics Platform"/>
            <consortium name="The Broad Institute Genome Sequencing Center for Infectious Disease"/>
            <person name="Wu L."/>
            <person name="Ma J."/>
        </authorList>
    </citation>
    <scope>NUCLEOTIDE SEQUENCE [LARGE SCALE GENOMIC DNA]</scope>
    <source>
        <strain evidence="4">JCM 30346</strain>
    </source>
</reference>
<feature type="domain" description="Mycothiol-dependent maleylpyruvate isomerase metal-binding" evidence="2">
    <location>
        <begin position="9"/>
        <end position="166"/>
    </location>
</feature>
<organism evidence="3 4">
    <name type="scientific">Sphaerisporangium aureirubrum</name>
    <dbReference type="NCBI Taxonomy" id="1544736"/>
    <lineage>
        <taxon>Bacteria</taxon>
        <taxon>Bacillati</taxon>
        <taxon>Actinomycetota</taxon>
        <taxon>Actinomycetes</taxon>
        <taxon>Streptosporangiales</taxon>
        <taxon>Streptosporangiaceae</taxon>
        <taxon>Sphaerisporangium</taxon>
    </lineage>
</organism>
<gene>
    <name evidence="3" type="ORF">ACFP1K_17150</name>
</gene>
<evidence type="ECO:0000313" key="3">
    <source>
        <dbReference type="EMBL" id="MFC6082901.1"/>
    </source>
</evidence>
<dbReference type="Proteomes" id="UP001596137">
    <property type="component" value="Unassembled WGS sequence"/>
</dbReference>
<name>A0ABW1NIG1_9ACTN</name>
<protein>
    <submittedName>
        <fullName evidence="3">Maleylpyruvate isomerase family mycothiol-dependent enzyme</fullName>
    </submittedName>
</protein>
<accession>A0ABW1NIG1</accession>
<dbReference type="SUPFAM" id="SSF109854">
    <property type="entry name" value="DinB/YfiT-like putative metalloenzymes"/>
    <property type="match status" value="1"/>
</dbReference>
<sequence length="270" mass="28141">MVIFDDLVAEQDRFESVLAGLTPAQWLSPSSAEGWSVTDVVLHLAQGEEGVTVSVAGPGADGFPVFGGPGEEPGAARTSGTGAAPASGAGPVSRVGVDELMDRLVRDERAEPAAVFARWRTARAAAMAALRAADPHRRLPWVAAPMRPAALATTRLAEHWAHALDITVPLGIDLPDTSRLRHVAWLAHRTLPYALALAGEPAHEVCCELTSPDGTATWSFGPPDAESCITGPAAAFCRVAAQRLASEASGLKTSGPHAATALRHLRTYAA</sequence>
<evidence type="ECO:0000313" key="4">
    <source>
        <dbReference type="Proteomes" id="UP001596137"/>
    </source>
</evidence>
<keyword evidence="4" id="KW-1185">Reference proteome</keyword>
<feature type="region of interest" description="Disordered" evidence="1">
    <location>
        <begin position="68"/>
        <end position="91"/>
    </location>
</feature>
<dbReference type="Pfam" id="PF11716">
    <property type="entry name" value="MDMPI_N"/>
    <property type="match status" value="1"/>
</dbReference>
<comment type="caution">
    <text evidence="3">The sequence shown here is derived from an EMBL/GenBank/DDBJ whole genome shotgun (WGS) entry which is preliminary data.</text>
</comment>
<evidence type="ECO:0000256" key="1">
    <source>
        <dbReference type="SAM" id="MobiDB-lite"/>
    </source>
</evidence>
<dbReference type="NCBIfam" id="TIGR03083">
    <property type="entry name" value="maleylpyruvate isomerase family mycothiol-dependent enzyme"/>
    <property type="match status" value="1"/>
</dbReference>
<dbReference type="InterPro" id="IPR024344">
    <property type="entry name" value="MDMPI_metal-binding"/>
</dbReference>
<dbReference type="RefSeq" id="WP_380753908.1">
    <property type="nucleotide sequence ID" value="NZ_JBHSRF010000022.1"/>
</dbReference>
<keyword evidence="3" id="KW-0413">Isomerase</keyword>
<dbReference type="GO" id="GO:0016853">
    <property type="term" value="F:isomerase activity"/>
    <property type="evidence" value="ECO:0007669"/>
    <property type="project" value="UniProtKB-KW"/>
</dbReference>
<dbReference type="Gene3D" id="1.20.120.450">
    <property type="entry name" value="dinb family like domain"/>
    <property type="match status" value="1"/>
</dbReference>
<dbReference type="InterPro" id="IPR034660">
    <property type="entry name" value="DinB/YfiT-like"/>
</dbReference>
<dbReference type="EMBL" id="JBHSRF010000022">
    <property type="protein sequence ID" value="MFC6082901.1"/>
    <property type="molecule type" value="Genomic_DNA"/>
</dbReference>